<organism evidence="3 4">
    <name type="scientific">Candidatus Thiodiazotropha taylori</name>
    <dbReference type="NCBI Taxonomy" id="2792791"/>
    <lineage>
        <taxon>Bacteria</taxon>
        <taxon>Pseudomonadati</taxon>
        <taxon>Pseudomonadota</taxon>
        <taxon>Gammaproteobacteria</taxon>
        <taxon>Chromatiales</taxon>
        <taxon>Sedimenticolaceae</taxon>
        <taxon>Candidatus Thiodiazotropha</taxon>
    </lineage>
</organism>
<gene>
    <name evidence="3" type="ORF">JAZ07_05790</name>
</gene>
<name>A0A9E4N2Y1_9GAMM</name>
<comment type="similarity">
    <text evidence="1">Belongs to the N-acetylmuramoyl-L-alanine amidase 2 family.</text>
</comment>
<comment type="caution">
    <text evidence="3">The sequence shown here is derived from an EMBL/GenBank/DDBJ whole genome shotgun (WGS) entry which is preliminary data.</text>
</comment>
<dbReference type="Pfam" id="PF01510">
    <property type="entry name" value="Amidase_2"/>
    <property type="match status" value="1"/>
</dbReference>
<dbReference type="InterPro" id="IPR002502">
    <property type="entry name" value="Amidase_domain"/>
</dbReference>
<dbReference type="GO" id="GO:0008270">
    <property type="term" value="F:zinc ion binding"/>
    <property type="evidence" value="ECO:0007669"/>
    <property type="project" value="InterPro"/>
</dbReference>
<keyword evidence="3" id="KW-0378">Hydrolase</keyword>
<dbReference type="PANTHER" id="PTHR11022:SF41">
    <property type="entry name" value="PEPTIDOGLYCAN-RECOGNITION PROTEIN LC-RELATED"/>
    <property type="match status" value="1"/>
</dbReference>
<dbReference type="GO" id="GO:0009253">
    <property type="term" value="P:peptidoglycan catabolic process"/>
    <property type="evidence" value="ECO:0007669"/>
    <property type="project" value="InterPro"/>
</dbReference>
<dbReference type="AlphaFoldDB" id="A0A9E4N2Y1"/>
<dbReference type="InterPro" id="IPR006619">
    <property type="entry name" value="PGRP_domain_met/bac"/>
</dbReference>
<evidence type="ECO:0000256" key="1">
    <source>
        <dbReference type="ARBA" id="ARBA00007553"/>
    </source>
</evidence>
<dbReference type="EMBL" id="JAEPCM010000186">
    <property type="protein sequence ID" value="MCG7945845.1"/>
    <property type="molecule type" value="Genomic_DNA"/>
</dbReference>
<dbReference type="SUPFAM" id="SSF55846">
    <property type="entry name" value="N-acetylmuramoyl-L-alanine amidase-like"/>
    <property type="match status" value="1"/>
</dbReference>
<evidence type="ECO:0000313" key="3">
    <source>
        <dbReference type="EMBL" id="MCG7945845.1"/>
    </source>
</evidence>
<protein>
    <submittedName>
        <fullName evidence="3">N-acetylmuramoyl-L-alanine amidase</fullName>
        <ecNumber evidence="3">3.5.1.28</ecNumber>
    </submittedName>
</protein>
<dbReference type="CDD" id="cd06583">
    <property type="entry name" value="PGRP"/>
    <property type="match status" value="1"/>
</dbReference>
<dbReference type="Proteomes" id="UP000886667">
    <property type="component" value="Unassembled WGS sequence"/>
</dbReference>
<reference evidence="3" key="1">
    <citation type="journal article" date="2021" name="Proc. Natl. Acad. Sci. U.S.A.">
        <title>Global biogeography of chemosynthetic symbionts reveals both localized and globally distributed symbiont groups. .</title>
        <authorList>
            <person name="Osvatic J.T."/>
            <person name="Wilkins L.G.E."/>
            <person name="Leibrecht L."/>
            <person name="Leray M."/>
            <person name="Zauner S."/>
            <person name="Polzin J."/>
            <person name="Camacho Y."/>
            <person name="Gros O."/>
            <person name="van Gils J.A."/>
            <person name="Eisen J.A."/>
            <person name="Petersen J.M."/>
            <person name="Yuen B."/>
        </authorList>
    </citation>
    <scope>NUCLEOTIDE SEQUENCE</scope>
    <source>
        <strain evidence="3">MAGclacostrist064TRANS</strain>
    </source>
</reference>
<dbReference type="InterPro" id="IPR015510">
    <property type="entry name" value="PGRP"/>
</dbReference>
<dbReference type="InterPro" id="IPR036505">
    <property type="entry name" value="Amidase/PGRP_sf"/>
</dbReference>
<dbReference type="EC" id="3.5.1.28" evidence="3"/>
<dbReference type="GO" id="GO:0008745">
    <property type="term" value="F:N-acetylmuramoyl-L-alanine amidase activity"/>
    <property type="evidence" value="ECO:0007669"/>
    <property type="project" value="UniProtKB-EC"/>
</dbReference>
<feature type="domain" description="Peptidoglycan recognition protein family" evidence="2">
    <location>
        <begin position="2"/>
        <end position="111"/>
    </location>
</feature>
<evidence type="ECO:0000313" key="4">
    <source>
        <dbReference type="Proteomes" id="UP000886667"/>
    </source>
</evidence>
<proteinExistence type="inferred from homology"/>
<dbReference type="SMART" id="SM00701">
    <property type="entry name" value="PGRP"/>
    <property type="match status" value="1"/>
</dbReference>
<dbReference type="PANTHER" id="PTHR11022">
    <property type="entry name" value="PEPTIDOGLYCAN RECOGNITION PROTEIN"/>
    <property type="match status" value="1"/>
</dbReference>
<evidence type="ECO:0000259" key="2">
    <source>
        <dbReference type="SMART" id="SM00701"/>
    </source>
</evidence>
<accession>A0A9E4N2Y1</accession>
<dbReference type="Gene3D" id="3.40.80.10">
    <property type="entry name" value="Peptidoglycan recognition protein-like"/>
    <property type="match status" value="1"/>
</dbReference>
<sequence>MDIKRLIVHCSDSPNNLDVSAEDIHNWHVNDNGWDGIGYHAVIRRSGEIERGRPHYWQGAHVAGYNNGSLGVCLIGRDRFTDEQYAALRELLTEWHHKHPKAEVMGHCDLDPNRTCPNFDVKAWWDKEVIV</sequence>